<evidence type="ECO:0000313" key="4">
    <source>
        <dbReference type="EMBL" id="CAB4182150.1"/>
    </source>
</evidence>
<organism evidence="2">
    <name type="scientific">uncultured Caudovirales phage</name>
    <dbReference type="NCBI Taxonomy" id="2100421"/>
    <lineage>
        <taxon>Viruses</taxon>
        <taxon>Duplodnaviria</taxon>
        <taxon>Heunggongvirae</taxon>
        <taxon>Uroviricota</taxon>
        <taxon>Caudoviricetes</taxon>
        <taxon>Peduoviridae</taxon>
        <taxon>Maltschvirus</taxon>
        <taxon>Maltschvirus maltsch</taxon>
    </lineage>
</organism>
<feature type="compositionally biased region" description="Basic and acidic residues" evidence="1">
    <location>
        <begin position="115"/>
        <end position="134"/>
    </location>
</feature>
<dbReference type="EMBL" id="LR796945">
    <property type="protein sequence ID" value="CAB4176988.1"/>
    <property type="molecule type" value="Genomic_DNA"/>
</dbReference>
<evidence type="ECO:0000313" key="8">
    <source>
        <dbReference type="EMBL" id="CAB5227656.1"/>
    </source>
</evidence>
<dbReference type="EMBL" id="LR797518">
    <property type="protein sequence ID" value="CAB4222465.1"/>
    <property type="molecule type" value="Genomic_DNA"/>
</dbReference>
<dbReference type="EMBL" id="LR798378">
    <property type="protein sequence ID" value="CAB5227656.1"/>
    <property type="molecule type" value="Genomic_DNA"/>
</dbReference>
<evidence type="ECO:0000313" key="5">
    <source>
        <dbReference type="EMBL" id="CAB4190783.1"/>
    </source>
</evidence>
<protein>
    <submittedName>
        <fullName evidence="2">Uncharacterized protein</fullName>
    </submittedName>
</protein>
<accession>A0A6J5PEJ0</accession>
<dbReference type="EMBL" id="LR797369">
    <property type="protein sequence ID" value="CAB4211132.1"/>
    <property type="molecule type" value="Genomic_DNA"/>
</dbReference>
<sequence>MFGTTKKDPLVDAVAKVMKENETRRQVERSLNDEIGIYSRNVLTNQQKPEYERVLAERTAIALNEGSMKKEELVGNQHKIDANKNNKVDAQDFKILKAKKGLAEADYPPGAGQDTAKDKDPDMMKGAPGEKDSTPKAAPMPPKRPANMEEEAEQIDELSKKTLGSYVKKASHDVATKSAATGRYAERANKEEDDRKKTGDYSGYRQGRKDNETADKMFGKSWKRRQGIAKAVDKMTKEDTQIDEVLDSKMKKLSYVMKAKKSIKNSDPKDIKQANDIANRVIGVKRVMKKLTKEETINEISDKVKAAYARKADKEVTRTNTMGVAKRTGGVGIEDAKRKMDNRKAGIKRSMSEEEQLDERNAENKAKKDAAVAAVGAVGAANKDEKHLGSKGTGIRNSIADKIRGREVTSGKDRLEEKAPSGDKYERMVKHIKDKYSKGGLTDKEKSIAYATAQKAKNKDSE</sequence>
<dbReference type="InterPro" id="IPR018247">
    <property type="entry name" value="EF_Hand_1_Ca_BS"/>
</dbReference>
<feature type="compositionally biased region" description="Basic and acidic residues" evidence="1">
    <location>
        <begin position="184"/>
        <end position="199"/>
    </location>
</feature>
<feature type="region of interest" description="Disordered" evidence="1">
    <location>
        <begin position="405"/>
        <end position="424"/>
    </location>
</feature>
<evidence type="ECO:0000256" key="1">
    <source>
        <dbReference type="SAM" id="MobiDB-lite"/>
    </source>
</evidence>
<feature type="region of interest" description="Disordered" evidence="1">
    <location>
        <begin position="100"/>
        <end position="218"/>
    </location>
</feature>
<evidence type="ECO:0000313" key="2">
    <source>
        <dbReference type="EMBL" id="CAB4170279.1"/>
    </source>
</evidence>
<evidence type="ECO:0000313" key="6">
    <source>
        <dbReference type="EMBL" id="CAB4211132.1"/>
    </source>
</evidence>
<reference evidence="2" key="1">
    <citation type="submission" date="2020-05" db="EMBL/GenBank/DDBJ databases">
        <authorList>
            <person name="Chiriac C."/>
            <person name="Salcher M."/>
            <person name="Ghai R."/>
            <person name="Kavagutti S V."/>
        </authorList>
    </citation>
    <scope>NUCLEOTIDE SEQUENCE</scope>
</reference>
<dbReference type="PROSITE" id="PS00018">
    <property type="entry name" value="EF_HAND_1"/>
    <property type="match status" value="1"/>
</dbReference>
<feature type="compositionally biased region" description="Basic and acidic residues" evidence="1">
    <location>
        <begin position="334"/>
        <end position="344"/>
    </location>
</feature>
<feature type="region of interest" description="Disordered" evidence="1">
    <location>
        <begin position="320"/>
        <end position="368"/>
    </location>
</feature>
<dbReference type="EMBL" id="LR797021">
    <property type="protein sequence ID" value="CAB4182150.1"/>
    <property type="molecule type" value="Genomic_DNA"/>
</dbReference>
<dbReference type="EMBL" id="LR797157">
    <property type="protein sequence ID" value="CAB4190783.1"/>
    <property type="molecule type" value="Genomic_DNA"/>
</dbReference>
<gene>
    <name evidence="4" type="ORF">UFOVP1065_154</name>
    <name evidence="5" type="ORF">UFOVP1198_123</name>
    <name evidence="6" type="ORF">UFOVP1418_115</name>
    <name evidence="8" type="ORF">UFOVP1524_35</name>
    <name evidence="7" type="ORF">UFOVP1651_35</name>
    <name evidence="2" type="ORF">UFOVP908_13</name>
    <name evidence="3" type="ORF">UFOVP990_123</name>
</gene>
<dbReference type="EMBL" id="LR796860">
    <property type="protein sequence ID" value="CAB4170279.1"/>
    <property type="molecule type" value="Genomic_DNA"/>
</dbReference>
<feature type="compositionally biased region" description="Basic and acidic residues" evidence="1">
    <location>
        <begin position="358"/>
        <end position="368"/>
    </location>
</feature>
<name>A0A6J5PEJ0_9CAUD</name>
<evidence type="ECO:0000313" key="7">
    <source>
        <dbReference type="EMBL" id="CAB4222465.1"/>
    </source>
</evidence>
<feature type="compositionally biased region" description="Basic and acidic residues" evidence="1">
    <location>
        <begin position="207"/>
        <end position="218"/>
    </location>
</feature>
<proteinExistence type="predicted"/>
<evidence type="ECO:0000313" key="3">
    <source>
        <dbReference type="EMBL" id="CAB4176988.1"/>
    </source>
</evidence>